<evidence type="ECO:0000313" key="3">
    <source>
        <dbReference type="Proteomes" id="UP000186385"/>
    </source>
</evidence>
<keyword evidence="4" id="KW-1185">Reference proteome</keyword>
<dbReference type="Gene3D" id="1.10.340.20">
    <property type="entry name" value="Apc36109-like domain"/>
    <property type="match status" value="1"/>
</dbReference>
<dbReference type="AlphaFoldDB" id="A0A1N6YHL0"/>
<evidence type="ECO:0000313" key="1">
    <source>
        <dbReference type="EMBL" id="OXS77630.1"/>
    </source>
</evidence>
<dbReference type="InterPro" id="IPR015053">
    <property type="entry name" value="DUF1871"/>
</dbReference>
<proteinExistence type="predicted"/>
<dbReference type="Proteomes" id="UP000186385">
    <property type="component" value="Unassembled WGS sequence"/>
</dbReference>
<accession>A0A1N6YHL0</accession>
<gene>
    <name evidence="1" type="ORF">B1B05_12425</name>
    <name evidence="2" type="ORF">SAMN05443094_105278</name>
</gene>
<dbReference type="RefSeq" id="WP_045850368.1">
    <property type="nucleotide sequence ID" value="NZ_FTLX01000005.1"/>
</dbReference>
<name>A0A1N6YHL0_9BACI</name>
<organism evidence="2 3">
    <name type="scientific">Domibacillus enclensis</name>
    <dbReference type="NCBI Taxonomy" id="1017273"/>
    <lineage>
        <taxon>Bacteria</taxon>
        <taxon>Bacillati</taxon>
        <taxon>Bacillota</taxon>
        <taxon>Bacilli</taxon>
        <taxon>Bacillales</taxon>
        <taxon>Bacillaceae</taxon>
        <taxon>Domibacillus</taxon>
    </lineage>
</organism>
<dbReference type="InterPro" id="IPR023162">
    <property type="entry name" value="Apc36109-like_dom_sf"/>
</dbReference>
<dbReference type="STRING" id="1017273.SAMN05443094_105278"/>
<reference evidence="4" key="2">
    <citation type="submission" date="2017-03" db="EMBL/GenBank/DDBJ databases">
        <title>Bacillus sp. V-88(T) DSM27956, whole genome shotgun sequencing project.</title>
        <authorList>
            <person name="Dastager S.G."/>
            <person name="Neurgaonkar P.S."/>
            <person name="Dharne M.S."/>
        </authorList>
    </citation>
    <scope>NUCLEOTIDE SEQUENCE [LARGE SCALE GENOMIC DNA]</scope>
    <source>
        <strain evidence="4">DSM 25145</strain>
    </source>
</reference>
<dbReference type="EMBL" id="MWSK01000005">
    <property type="protein sequence ID" value="OXS77630.1"/>
    <property type="molecule type" value="Genomic_DNA"/>
</dbReference>
<sequence>MNETAQLNLALMEELQAFDPYEAGEGFYETEMADVIYAVHQQEKALKLAAQIRSIYEHSFDQPMPGGEPIELAEKLLEIKRNSSCSL</sequence>
<reference evidence="2 3" key="1">
    <citation type="submission" date="2017-01" db="EMBL/GenBank/DDBJ databases">
        <authorList>
            <person name="Mah S.A."/>
            <person name="Swanson W.J."/>
            <person name="Moy G.W."/>
            <person name="Vacquier V.D."/>
        </authorList>
    </citation>
    <scope>NUCLEOTIDE SEQUENCE [LARGE SCALE GENOMIC DNA]</scope>
    <source>
        <strain evidence="2 3">NIO-1016</strain>
    </source>
</reference>
<evidence type="ECO:0000313" key="4">
    <source>
        <dbReference type="Proteomes" id="UP000215545"/>
    </source>
</evidence>
<reference evidence="1" key="3">
    <citation type="submission" date="2017-03" db="EMBL/GenBank/DDBJ databases">
        <authorList>
            <person name="Dastager S.G."/>
            <person name="Neurgaonkar P.S."/>
            <person name="Dharne M.S."/>
        </authorList>
    </citation>
    <scope>NUCLEOTIDE SEQUENCE</scope>
    <source>
        <strain evidence="1">DSM 25145</strain>
    </source>
</reference>
<dbReference type="Pfam" id="PF08958">
    <property type="entry name" value="DUF1871"/>
    <property type="match status" value="1"/>
</dbReference>
<dbReference type="EMBL" id="FTLX01000005">
    <property type="protein sequence ID" value="SIR14019.1"/>
    <property type="molecule type" value="Genomic_DNA"/>
</dbReference>
<protein>
    <submittedName>
        <fullName evidence="2">Uncharacterized protein</fullName>
    </submittedName>
</protein>
<dbReference type="OrthoDB" id="2353632at2"/>
<evidence type="ECO:0000313" key="2">
    <source>
        <dbReference type="EMBL" id="SIR14019.1"/>
    </source>
</evidence>
<dbReference type="SUPFAM" id="SSF116922">
    <property type="entry name" value="YugE-like"/>
    <property type="match status" value="1"/>
</dbReference>
<dbReference type="Proteomes" id="UP000215545">
    <property type="component" value="Unassembled WGS sequence"/>
</dbReference>